<keyword evidence="2" id="KW-1185">Reference proteome</keyword>
<evidence type="ECO:0000313" key="3">
    <source>
        <dbReference type="RefSeq" id="XP_002734558.1"/>
    </source>
</evidence>
<dbReference type="Proteomes" id="UP000694865">
    <property type="component" value="Unplaced"/>
</dbReference>
<feature type="compositionally biased region" description="Low complexity" evidence="1">
    <location>
        <begin position="247"/>
        <end position="258"/>
    </location>
</feature>
<name>A0ABM0GPN5_SACKO</name>
<protein>
    <submittedName>
        <fullName evidence="3">Protein FAM60A-like</fullName>
    </submittedName>
</protein>
<evidence type="ECO:0000313" key="2">
    <source>
        <dbReference type="Proteomes" id="UP000694865"/>
    </source>
</evidence>
<gene>
    <name evidence="3" type="primary">LOC100372421</name>
</gene>
<sequence>MFSFHKPKVYRSVNGCCICKAKSSSSRFTDSKKYESDFERCFQLKNDKRTGEICNACVLLVKRWKKLPKGTDRNWHHVVDARAGPGTKAINKRNKLKLNKRPLKKRRHRRLLAMQKRDNSESDDGCGNDDDHYLPSRRRHRHSSGNIPSPTPSDCSSDDGLFGSLTSNRRKRLTQDSLAPAAFPPSVRAFLDLSFWKKEEVCCGVIFRGPRGEVLVDPQLLKPCKGCRQKNQPTFAKTDSAGEESECSSSTASSPTSKEPTEKMDFEQHDIAMVMKDEMNTDEPSNSLVKSTVCSLQQQQLVAY</sequence>
<reference evidence="3" key="1">
    <citation type="submission" date="2025-08" db="UniProtKB">
        <authorList>
            <consortium name="RefSeq"/>
        </authorList>
    </citation>
    <scope>IDENTIFICATION</scope>
    <source>
        <tissue evidence="3">Testes</tissue>
    </source>
</reference>
<dbReference type="InterPro" id="IPR026065">
    <property type="entry name" value="FAM60A"/>
</dbReference>
<dbReference type="Pfam" id="PF15396">
    <property type="entry name" value="FAM60A"/>
    <property type="match status" value="1"/>
</dbReference>
<dbReference type="PANTHER" id="PTHR13422">
    <property type="entry name" value="SIN3-HDAC COMPLEX-ASSOCIATED FACTOR"/>
    <property type="match status" value="1"/>
</dbReference>
<accession>A0ABM0GPN5</accession>
<feature type="region of interest" description="Disordered" evidence="1">
    <location>
        <begin position="232"/>
        <end position="266"/>
    </location>
</feature>
<dbReference type="PANTHER" id="PTHR13422:SF12">
    <property type="entry name" value="SIN3-HDAC COMPLEX-ASSOCIATED FACTOR"/>
    <property type="match status" value="1"/>
</dbReference>
<organism evidence="2 3">
    <name type="scientific">Saccoglossus kowalevskii</name>
    <name type="common">Acorn worm</name>
    <dbReference type="NCBI Taxonomy" id="10224"/>
    <lineage>
        <taxon>Eukaryota</taxon>
        <taxon>Metazoa</taxon>
        <taxon>Hemichordata</taxon>
        <taxon>Enteropneusta</taxon>
        <taxon>Harrimaniidae</taxon>
        <taxon>Saccoglossus</taxon>
    </lineage>
</organism>
<feature type="compositionally biased region" description="Basic residues" evidence="1">
    <location>
        <begin position="90"/>
        <end position="111"/>
    </location>
</feature>
<dbReference type="GeneID" id="100372421"/>
<dbReference type="RefSeq" id="XP_002734558.1">
    <property type="nucleotide sequence ID" value="XM_002734512.2"/>
</dbReference>
<evidence type="ECO:0000256" key="1">
    <source>
        <dbReference type="SAM" id="MobiDB-lite"/>
    </source>
</evidence>
<feature type="region of interest" description="Disordered" evidence="1">
    <location>
        <begin position="83"/>
        <end position="161"/>
    </location>
</feature>
<proteinExistence type="predicted"/>